<evidence type="ECO:0000256" key="1">
    <source>
        <dbReference type="ARBA" id="ARBA00004370"/>
    </source>
</evidence>
<dbReference type="SUPFAM" id="SSF51395">
    <property type="entry name" value="FMN-linked oxidoreductases"/>
    <property type="match status" value="1"/>
</dbReference>
<keyword evidence="8 11" id="KW-0560">Oxidoreductase</keyword>
<organism evidence="14 15">
    <name type="scientific">Favolaschia claudopus</name>
    <dbReference type="NCBI Taxonomy" id="2862362"/>
    <lineage>
        <taxon>Eukaryota</taxon>
        <taxon>Fungi</taxon>
        <taxon>Dikarya</taxon>
        <taxon>Basidiomycota</taxon>
        <taxon>Agaricomycotina</taxon>
        <taxon>Agaricomycetes</taxon>
        <taxon>Agaricomycetidae</taxon>
        <taxon>Agaricales</taxon>
        <taxon>Marasmiineae</taxon>
        <taxon>Mycenaceae</taxon>
        <taxon>Favolaschia</taxon>
    </lineage>
</organism>
<keyword evidence="9 11" id="KW-0472">Membrane</keyword>
<evidence type="ECO:0000256" key="5">
    <source>
        <dbReference type="ARBA" id="ARBA00017599"/>
    </source>
</evidence>
<evidence type="ECO:0000256" key="11">
    <source>
        <dbReference type="RuleBase" id="RU361255"/>
    </source>
</evidence>
<evidence type="ECO:0000313" key="15">
    <source>
        <dbReference type="Proteomes" id="UP001362999"/>
    </source>
</evidence>
<dbReference type="Pfam" id="PF01180">
    <property type="entry name" value="DHO_dh"/>
    <property type="match status" value="1"/>
</dbReference>
<feature type="domain" description="Dihydroorotate dehydrogenase catalytic" evidence="13">
    <location>
        <begin position="96"/>
        <end position="403"/>
    </location>
</feature>
<evidence type="ECO:0000256" key="2">
    <source>
        <dbReference type="ARBA" id="ARBA00005161"/>
    </source>
</evidence>
<keyword evidence="15" id="KW-1185">Reference proteome</keyword>
<dbReference type="InterPro" id="IPR013785">
    <property type="entry name" value="Aldolase_TIM"/>
</dbReference>
<proteinExistence type="inferred from homology"/>
<dbReference type="InterPro" id="IPR005720">
    <property type="entry name" value="Dihydroorotate_DH_cat"/>
</dbReference>
<keyword evidence="11" id="KW-1133">Transmembrane helix</keyword>
<dbReference type="NCBIfam" id="NF003645">
    <property type="entry name" value="PRK05286.1-2"/>
    <property type="match status" value="1"/>
</dbReference>
<feature type="region of interest" description="Disordered" evidence="12">
    <location>
        <begin position="474"/>
        <end position="497"/>
    </location>
</feature>
<dbReference type="GO" id="GO:0005743">
    <property type="term" value="C:mitochondrial inner membrane"/>
    <property type="evidence" value="ECO:0007669"/>
    <property type="project" value="UniProtKB-SubCell"/>
</dbReference>
<name>A0AAW0BX16_9AGAR</name>
<keyword evidence="7 11" id="KW-0288">FMN</keyword>
<keyword evidence="11" id="KW-0496">Mitochondrion</keyword>
<evidence type="ECO:0000256" key="8">
    <source>
        <dbReference type="ARBA" id="ARBA00023002"/>
    </source>
</evidence>
<feature type="compositionally biased region" description="Low complexity" evidence="12">
    <location>
        <begin position="482"/>
        <end position="492"/>
    </location>
</feature>
<feature type="transmembrane region" description="Helical" evidence="11">
    <location>
        <begin position="29"/>
        <end position="48"/>
    </location>
</feature>
<keyword evidence="11" id="KW-0812">Transmembrane</keyword>
<dbReference type="Gene3D" id="3.20.20.70">
    <property type="entry name" value="Aldolase class I"/>
    <property type="match status" value="1"/>
</dbReference>
<evidence type="ECO:0000256" key="12">
    <source>
        <dbReference type="SAM" id="MobiDB-lite"/>
    </source>
</evidence>
<protein>
    <recommendedName>
        <fullName evidence="5 11">Dihydroorotate dehydrogenase (quinone), mitochondrial</fullName>
        <shortName evidence="11">DHOdehase</shortName>
        <ecNumber evidence="4 11">1.3.5.2</ecNumber>
    </recommendedName>
</protein>
<dbReference type="AlphaFoldDB" id="A0AAW0BX16"/>
<dbReference type="GO" id="GO:0006207">
    <property type="term" value="P:'de novo' pyrimidine nucleobase biosynthetic process"/>
    <property type="evidence" value="ECO:0007669"/>
    <property type="project" value="InterPro"/>
</dbReference>
<comment type="subcellular location">
    <subcellularLocation>
        <location evidence="1">Membrane</location>
    </subcellularLocation>
    <subcellularLocation>
        <location evidence="11">Mitochondrion inner membrane</location>
        <topology evidence="11">Single-pass membrane protein</topology>
    </subcellularLocation>
</comment>
<evidence type="ECO:0000256" key="10">
    <source>
        <dbReference type="ARBA" id="ARBA00048639"/>
    </source>
</evidence>
<comment type="pathway">
    <text evidence="2 11">Pyrimidine metabolism; UMP biosynthesis via de novo pathway; orotate from (S)-dihydroorotate (quinone route): step 1/1.</text>
</comment>
<sequence>MFRHQRGFRSALGRGIFTRASPPRTPVRNALYGTIFVLSSGLFAIYWLDARSAIHRYAIPPLLRATLDAETSHKAAVKVLKSGLAPRDPIQDVQSLKAELWGQEIANPVGLAAGFDKNGEAIDGLFNLGFSWVEIGSVTPKPQPGNPRPRVFHLPADSSVINRYGFPSDGHTAVLSRLRSRIPRFNSDESESAAFRPGAVLAVNLGKNKESPPESVDDFVAGVRSFGPYSDILVVNVSSPNTPGLRGLQHRDLLETLLAGVTRARDELPAATKKPKLVLKIAPDLNESQLVEIAEVVANSKLDGVIVSNTTIQRPSSLIDANKSETGGLSGPPLKQFSLAALRTLRKNLPSHIPLIGCGGISTGADALEYAKAGASLVQVYTALGYDGPGACRRIKDQLAEELEKEGTTWAEVVKRSVSELSLKGDAQLQKVEKQLTDDANPSVNQLIAEAEELKRLLDHLGEKVELVDPMHSATIATPARSSGSQSSSLKSRIQTKQPNFRYERSGTSIAILDSETGHELRRHADLWFRDGSVICQAECTLFRVHQSQLSRHSALFRDIFTLPQPSRPRSRSLSSLESLDDTRAMVEECENCPVVALQDKAEDVANFLAALYDGPNFGKNDQEDFVVVSGILRLSTKYIVDSLRSKALAHLCVAWPSTLKGWDAREDVARAYEMATSGSAGHFYPSPIAVINLAREINAPCLLPPAFYDLSRYSYSQIFEDEPLYQSVTSASLSPLDMQHLALGKETSHQNITALIQTMGHAQTHIRHAQAHSHSRKNSSGGMCMSAAACRKDFSELVDLATQHYLFDRERGHSDPLYVCDELGQLKSAEFSECKACARSLETWAAKEREKMWKMIPLWFRLEIPSEGSSSPRTV</sequence>
<evidence type="ECO:0000256" key="7">
    <source>
        <dbReference type="ARBA" id="ARBA00022643"/>
    </source>
</evidence>
<dbReference type="EMBL" id="JAWWNJ010000025">
    <property type="protein sequence ID" value="KAK7030666.1"/>
    <property type="molecule type" value="Genomic_DNA"/>
</dbReference>
<accession>A0AAW0BX16</accession>
<keyword evidence="11" id="KW-0999">Mitochondrion inner membrane</keyword>
<dbReference type="Proteomes" id="UP001362999">
    <property type="component" value="Unassembled WGS sequence"/>
</dbReference>
<dbReference type="NCBIfam" id="NF003652">
    <property type="entry name" value="PRK05286.2-5"/>
    <property type="match status" value="1"/>
</dbReference>
<dbReference type="GO" id="GO:0009220">
    <property type="term" value="P:pyrimidine ribonucleotide biosynthetic process"/>
    <property type="evidence" value="ECO:0007669"/>
    <property type="project" value="TreeGrafter"/>
</dbReference>
<evidence type="ECO:0000313" key="14">
    <source>
        <dbReference type="EMBL" id="KAK7030666.1"/>
    </source>
</evidence>
<dbReference type="PROSITE" id="PS00912">
    <property type="entry name" value="DHODEHASE_2"/>
    <property type="match status" value="1"/>
</dbReference>
<evidence type="ECO:0000256" key="4">
    <source>
        <dbReference type="ARBA" id="ARBA00012791"/>
    </source>
</evidence>
<evidence type="ECO:0000256" key="6">
    <source>
        <dbReference type="ARBA" id="ARBA00022630"/>
    </source>
</evidence>
<dbReference type="CDD" id="cd04738">
    <property type="entry name" value="DHOD_2_like"/>
    <property type="match status" value="1"/>
</dbReference>
<evidence type="ECO:0000259" key="13">
    <source>
        <dbReference type="Pfam" id="PF01180"/>
    </source>
</evidence>
<evidence type="ECO:0000256" key="3">
    <source>
        <dbReference type="ARBA" id="ARBA00005359"/>
    </source>
</evidence>
<dbReference type="InterPro" id="IPR005719">
    <property type="entry name" value="Dihydroorotate_DH_2"/>
</dbReference>
<dbReference type="PROSITE" id="PS00911">
    <property type="entry name" value="DHODEHASE_1"/>
    <property type="match status" value="1"/>
</dbReference>
<comment type="cofactor">
    <cofactor evidence="11">
        <name>FMN</name>
        <dbReference type="ChEBI" id="CHEBI:58210"/>
    </cofactor>
    <text evidence="11">Binds 1 FMN per subunit.</text>
</comment>
<dbReference type="PANTHER" id="PTHR48109">
    <property type="entry name" value="DIHYDROOROTATE DEHYDROGENASE (QUINONE), MITOCHONDRIAL-RELATED"/>
    <property type="match status" value="1"/>
</dbReference>
<comment type="catalytic activity">
    <reaction evidence="10 11">
        <text>(S)-dihydroorotate + a quinone = orotate + a quinol</text>
        <dbReference type="Rhea" id="RHEA:30187"/>
        <dbReference type="ChEBI" id="CHEBI:24646"/>
        <dbReference type="ChEBI" id="CHEBI:30839"/>
        <dbReference type="ChEBI" id="CHEBI:30864"/>
        <dbReference type="ChEBI" id="CHEBI:132124"/>
        <dbReference type="EC" id="1.3.5.2"/>
    </reaction>
</comment>
<evidence type="ECO:0000256" key="9">
    <source>
        <dbReference type="ARBA" id="ARBA00023136"/>
    </source>
</evidence>
<comment type="caution">
    <text evidence="14">The sequence shown here is derived from an EMBL/GenBank/DDBJ whole genome shotgun (WGS) entry which is preliminary data.</text>
</comment>
<gene>
    <name evidence="14" type="ORF">R3P38DRAFT_3394064</name>
</gene>
<reference evidence="14 15" key="1">
    <citation type="journal article" date="2024" name="J Genomics">
        <title>Draft genome sequencing and assembly of Favolaschia claudopus CIRM-BRFM 2984 isolated from oak limbs.</title>
        <authorList>
            <person name="Navarro D."/>
            <person name="Drula E."/>
            <person name="Chaduli D."/>
            <person name="Cazenave R."/>
            <person name="Ahrendt S."/>
            <person name="Wang J."/>
            <person name="Lipzen A."/>
            <person name="Daum C."/>
            <person name="Barry K."/>
            <person name="Grigoriev I.V."/>
            <person name="Favel A."/>
            <person name="Rosso M.N."/>
            <person name="Martin F."/>
        </authorList>
    </citation>
    <scope>NUCLEOTIDE SEQUENCE [LARGE SCALE GENOMIC DNA]</scope>
    <source>
        <strain evidence="14 15">CIRM-BRFM 2984</strain>
    </source>
</reference>
<comment type="similarity">
    <text evidence="3 11">Belongs to the dihydroorotate dehydrogenase family. Type 2 subfamily.</text>
</comment>
<dbReference type="PANTHER" id="PTHR48109:SF4">
    <property type="entry name" value="DIHYDROOROTATE DEHYDROGENASE (QUINONE), MITOCHONDRIAL"/>
    <property type="match status" value="1"/>
</dbReference>
<dbReference type="GO" id="GO:0106430">
    <property type="term" value="F:dihydroorotate dehydrogenase (quinone) activity"/>
    <property type="evidence" value="ECO:0007669"/>
    <property type="project" value="UniProtKB-EC"/>
</dbReference>
<keyword evidence="6 11" id="KW-0285">Flavoprotein</keyword>
<dbReference type="InterPro" id="IPR050074">
    <property type="entry name" value="DHO_dehydrogenase"/>
</dbReference>
<dbReference type="EC" id="1.3.5.2" evidence="4 11"/>
<dbReference type="InterPro" id="IPR001295">
    <property type="entry name" value="Dihydroorotate_DH_CS"/>
</dbReference>
<dbReference type="NCBIfam" id="TIGR01036">
    <property type="entry name" value="pyrD_sub2"/>
    <property type="match status" value="1"/>
</dbReference>